<proteinExistence type="inferred from homology"/>
<feature type="transmembrane region" description="Helical" evidence="6">
    <location>
        <begin position="218"/>
        <end position="239"/>
    </location>
</feature>
<dbReference type="AlphaFoldDB" id="A0A5B8V6Y9"/>
<feature type="transmembrane region" description="Helical" evidence="6">
    <location>
        <begin position="96"/>
        <end position="117"/>
    </location>
</feature>
<name>A0A5B8V6Y9_9BACT</name>
<dbReference type="OrthoDB" id="9812547at2"/>
<dbReference type="GO" id="GO:0016020">
    <property type="term" value="C:membrane"/>
    <property type="evidence" value="ECO:0007669"/>
    <property type="project" value="UniProtKB-SubCell"/>
</dbReference>
<evidence type="ECO:0000256" key="1">
    <source>
        <dbReference type="ARBA" id="ARBA00004141"/>
    </source>
</evidence>
<evidence type="ECO:0000256" key="6">
    <source>
        <dbReference type="SAM" id="Phobius"/>
    </source>
</evidence>
<keyword evidence="3 6" id="KW-0812">Transmembrane</keyword>
<comment type="similarity">
    <text evidence="2">Belongs to the EamA transporter family.</text>
</comment>
<keyword evidence="5 6" id="KW-0472">Membrane</keyword>
<evidence type="ECO:0000259" key="7">
    <source>
        <dbReference type="Pfam" id="PF00892"/>
    </source>
</evidence>
<reference evidence="8 9" key="1">
    <citation type="journal article" date="2016" name="Int. J. Syst. Evol. Microbiol.">
        <title>Panacibacter ginsenosidivorans gen. nov., sp. nov., with ginsenoside converting activity isolated from soil of a ginseng field.</title>
        <authorList>
            <person name="Siddiqi M.Z."/>
            <person name="Muhammad Shafi S."/>
            <person name="Choi K.D."/>
            <person name="Im W.T."/>
        </authorList>
    </citation>
    <scope>NUCLEOTIDE SEQUENCE [LARGE SCALE GENOMIC DNA]</scope>
    <source>
        <strain evidence="8 9">Gsoil1550</strain>
    </source>
</reference>
<feature type="transmembrane region" description="Helical" evidence="6">
    <location>
        <begin position="41"/>
        <end position="58"/>
    </location>
</feature>
<evidence type="ECO:0000256" key="4">
    <source>
        <dbReference type="ARBA" id="ARBA00022989"/>
    </source>
</evidence>
<feature type="transmembrane region" description="Helical" evidence="6">
    <location>
        <begin position="186"/>
        <end position="206"/>
    </location>
</feature>
<dbReference type="InterPro" id="IPR050638">
    <property type="entry name" value="AA-Vitamin_Transporters"/>
</dbReference>
<dbReference type="PANTHER" id="PTHR32322">
    <property type="entry name" value="INNER MEMBRANE TRANSPORTER"/>
    <property type="match status" value="1"/>
</dbReference>
<keyword evidence="4 6" id="KW-1133">Transmembrane helix</keyword>
<gene>
    <name evidence="8" type="ORF">FRZ67_07135</name>
</gene>
<evidence type="ECO:0000313" key="9">
    <source>
        <dbReference type="Proteomes" id="UP000321533"/>
    </source>
</evidence>
<feature type="domain" description="EamA" evidence="7">
    <location>
        <begin position="155"/>
        <end position="291"/>
    </location>
</feature>
<feature type="transmembrane region" description="Helical" evidence="6">
    <location>
        <begin position="9"/>
        <end position="29"/>
    </location>
</feature>
<dbReference type="SUPFAM" id="SSF103481">
    <property type="entry name" value="Multidrug resistance efflux transporter EmrE"/>
    <property type="match status" value="2"/>
</dbReference>
<organism evidence="8 9">
    <name type="scientific">Panacibacter ginsenosidivorans</name>
    <dbReference type="NCBI Taxonomy" id="1813871"/>
    <lineage>
        <taxon>Bacteria</taxon>
        <taxon>Pseudomonadati</taxon>
        <taxon>Bacteroidota</taxon>
        <taxon>Chitinophagia</taxon>
        <taxon>Chitinophagales</taxon>
        <taxon>Chitinophagaceae</taxon>
        <taxon>Panacibacter</taxon>
    </lineage>
</organism>
<sequence length="297" mass="33209">MDTGIKNKAYFALTATSIIWGTTWVASRIGVEDVPGLQVSYLRQFIAGCLLLVFFFARGEKLPTWQQFRWLFILSIFMFVLANGFSTWSVKYIPSGLASLISALAPICVVLIDLVFFKQFKNTPLTFIGLFIGFAGVAIVFYENAFHEQPEGYALGIIYGFIAMIGWSIGTIFITRNKYNINPYYAMGWQMFLSSFMIFALAKITNQNIPINEVSLKTWGAIAYLIIMGSIFAFAAFIYSIKYLPTAIASLYAYINPIVAMLFGTLILDEPLTINLLLGAIVTLVGVYIVNYSVKKT</sequence>
<evidence type="ECO:0000313" key="8">
    <source>
        <dbReference type="EMBL" id="QEC67072.1"/>
    </source>
</evidence>
<accession>A0A5B8V6Y9</accession>
<dbReference type="EMBL" id="CP042435">
    <property type="protein sequence ID" value="QEC67072.1"/>
    <property type="molecule type" value="Genomic_DNA"/>
</dbReference>
<feature type="transmembrane region" description="Helical" evidence="6">
    <location>
        <begin position="274"/>
        <end position="294"/>
    </location>
</feature>
<dbReference type="RefSeq" id="WP_147188877.1">
    <property type="nucleotide sequence ID" value="NZ_CP042435.1"/>
</dbReference>
<dbReference type="Pfam" id="PF00892">
    <property type="entry name" value="EamA"/>
    <property type="match status" value="2"/>
</dbReference>
<feature type="transmembrane region" description="Helical" evidence="6">
    <location>
        <begin position="70"/>
        <end position="90"/>
    </location>
</feature>
<dbReference type="Proteomes" id="UP000321533">
    <property type="component" value="Chromosome"/>
</dbReference>
<evidence type="ECO:0000256" key="2">
    <source>
        <dbReference type="ARBA" id="ARBA00007362"/>
    </source>
</evidence>
<protein>
    <submittedName>
        <fullName evidence="8">EamA family transporter</fullName>
    </submittedName>
</protein>
<feature type="domain" description="EamA" evidence="7">
    <location>
        <begin position="8"/>
        <end position="141"/>
    </location>
</feature>
<dbReference type="InterPro" id="IPR000620">
    <property type="entry name" value="EamA_dom"/>
</dbReference>
<feature type="transmembrane region" description="Helical" evidence="6">
    <location>
        <begin position="124"/>
        <end position="142"/>
    </location>
</feature>
<comment type="subcellular location">
    <subcellularLocation>
        <location evidence="1">Membrane</location>
        <topology evidence="1">Multi-pass membrane protein</topology>
    </subcellularLocation>
</comment>
<dbReference type="KEGG" id="pgin:FRZ67_07135"/>
<evidence type="ECO:0000256" key="5">
    <source>
        <dbReference type="ARBA" id="ARBA00023136"/>
    </source>
</evidence>
<keyword evidence="9" id="KW-1185">Reference proteome</keyword>
<dbReference type="InterPro" id="IPR037185">
    <property type="entry name" value="EmrE-like"/>
</dbReference>
<dbReference type="PANTHER" id="PTHR32322:SF2">
    <property type="entry name" value="EAMA DOMAIN-CONTAINING PROTEIN"/>
    <property type="match status" value="1"/>
</dbReference>
<feature type="transmembrane region" description="Helical" evidence="6">
    <location>
        <begin position="154"/>
        <end position="174"/>
    </location>
</feature>
<feature type="transmembrane region" description="Helical" evidence="6">
    <location>
        <begin position="251"/>
        <end position="268"/>
    </location>
</feature>
<evidence type="ECO:0000256" key="3">
    <source>
        <dbReference type="ARBA" id="ARBA00022692"/>
    </source>
</evidence>